<evidence type="ECO:0000313" key="2">
    <source>
        <dbReference type="Proteomes" id="UP000019141"/>
    </source>
</evidence>
<dbReference type="Proteomes" id="UP000019141">
    <property type="component" value="Unassembled WGS sequence"/>
</dbReference>
<protein>
    <recommendedName>
        <fullName evidence="3">Response regulatory domain-containing protein</fullName>
    </recommendedName>
</protein>
<evidence type="ECO:0008006" key="3">
    <source>
        <dbReference type="Google" id="ProtNLM"/>
    </source>
</evidence>
<comment type="caution">
    <text evidence="1">The sequence shown here is derived from an EMBL/GenBank/DDBJ whole genome shotgun (WGS) entry which is preliminary data.</text>
</comment>
<accession>W4LW86</accession>
<reference evidence="1 2" key="1">
    <citation type="journal article" date="2014" name="Nature">
        <title>An environmental bacterial taxon with a large and distinct metabolic repertoire.</title>
        <authorList>
            <person name="Wilson M.C."/>
            <person name="Mori T."/>
            <person name="Ruckert C."/>
            <person name="Uria A.R."/>
            <person name="Helf M.J."/>
            <person name="Takada K."/>
            <person name="Gernert C."/>
            <person name="Steffens U.A."/>
            <person name="Heycke N."/>
            <person name="Schmitt S."/>
            <person name="Rinke C."/>
            <person name="Helfrich E.J."/>
            <person name="Brachmann A.O."/>
            <person name="Gurgui C."/>
            <person name="Wakimoto T."/>
            <person name="Kracht M."/>
            <person name="Crusemann M."/>
            <person name="Hentschel U."/>
            <person name="Abe I."/>
            <person name="Matsunaga S."/>
            <person name="Kalinowski J."/>
            <person name="Takeyama H."/>
            <person name="Piel J."/>
        </authorList>
    </citation>
    <scope>NUCLEOTIDE SEQUENCE [LARGE SCALE GENOMIC DNA]</scope>
    <source>
        <strain evidence="2">TSY1</strain>
    </source>
</reference>
<keyword evidence="2" id="KW-1185">Reference proteome</keyword>
<dbReference type="EMBL" id="AZHW01000181">
    <property type="protein sequence ID" value="ETX02026.1"/>
    <property type="molecule type" value="Genomic_DNA"/>
</dbReference>
<gene>
    <name evidence="1" type="ORF">ETSY1_05090</name>
</gene>
<evidence type="ECO:0000313" key="1">
    <source>
        <dbReference type="EMBL" id="ETX02026.1"/>
    </source>
</evidence>
<dbReference type="HOGENOM" id="CLU_2104518_0_0_7"/>
<sequence>METARTVDEAEQIKQRLSADGIGLVLADVHLTPEPGVYGGYHLYERWSALHPTLPFLLMDGVWSCQDLLAILAGQVPFLANHFTLDSLLDHALDLVISKWPRLGPHCCSSRLSNS</sequence>
<dbReference type="AlphaFoldDB" id="W4LW86"/>
<proteinExistence type="predicted"/>
<name>W4LW86_ENTF1</name>
<organism evidence="1 2">
    <name type="scientific">Entotheonella factor</name>
    <dbReference type="NCBI Taxonomy" id="1429438"/>
    <lineage>
        <taxon>Bacteria</taxon>
        <taxon>Pseudomonadati</taxon>
        <taxon>Nitrospinota/Tectimicrobiota group</taxon>
        <taxon>Candidatus Tectimicrobiota</taxon>
        <taxon>Candidatus Entotheonellia</taxon>
        <taxon>Candidatus Entotheonellales</taxon>
        <taxon>Candidatus Entotheonellaceae</taxon>
        <taxon>Candidatus Entotheonella</taxon>
    </lineage>
</organism>